<comment type="caution">
    <text evidence="3">The sequence shown here is derived from an EMBL/GenBank/DDBJ whole genome shotgun (WGS) entry which is preliminary data.</text>
</comment>
<accession>A0A1C2HWR7</accession>
<proteinExistence type="predicted"/>
<dbReference type="Pfam" id="PF03432">
    <property type="entry name" value="Relaxase"/>
    <property type="match status" value="1"/>
</dbReference>
<feature type="compositionally biased region" description="Basic and acidic residues" evidence="1">
    <location>
        <begin position="324"/>
        <end position="347"/>
    </location>
</feature>
<feature type="region of interest" description="Disordered" evidence="1">
    <location>
        <begin position="380"/>
        <end position="412"/>
    </location>
</feature>
<dbReference type="InterPro" id="IPR005094">
    <property type="entry name" value="Endonuclease_MobA/VirD2"/>
</dbReference>
<feature type="compositionally biased region" description="Polar residues" evidence="1">
    <location>
        <begin position="352"/>
        <end position="364"/>
    </location>
</feature>
<organism evidence="3 4">
    <name type="scientific">Acidithiobacillus thiooxidans</name>
    <name type="common">Thiobacillus thiooxidans</name>
    <dbReference type="NCBI Taxonomy" id="930"/>
    <lineage>
        <taxon>Bacteria</taxon>
        <taxon>Pseudomonadati</taxon>
        <taxon>Pseudomonadota</taxon>
        <taxon>Acidithiobacillia</taxon>
        <taxon>Acidithiobacillales</taxon>
        <taxon>Acidithiobacillaceae</taxon>
        <taxon>Acidithiobacillus</taxon>
    </lineage>
</organism>
<feature type="domain" description="MobA/VirD2-like nuclease" evidence="2">
    <location>
        <begin position="37"/>
        <end position="145"/>
    </location>
</feature>
<dbReference type="Proteomes" id="UP000094893">
    <property type="component" value="Unassembled WGS sequence"/>
</dbReference>
<evidence type="ECO:0000313" key="4">
    <source>
        <dbReference type="Proteomes" id="UP000094893"/>
    </source>
</evidence>
<gene>
    <name evidence="3" type="ORF">A6P07_19580</name>
</gene>
<evidence type="ECO:0000313" key="3">
    <source>
        <dbReference type="EMBL" id="OCX67655.1"/>
    </source>
</evidence>
<feature type="region of interest" description="Disordered" evidence="1">
    <location>
        <begin position="297"/>
        <end position="365"/>
    </location>
</feature>
<name>A0A1C2HWR7_ACITH</name>
<protein>
    <recommendedName>
        <fullName evidence="2">MobA/VirD2-like nuclease domain-containing protein</fullName>
    </recommendedName>
</protein>
<dbReference type="AlphaFoldDB" id="A0A1C2HWR7"/>
<dbReference type="STRING" id="930.GCA_002079865_02048"/>
<sequence>MIEKIIKGTGARGLANYLLAEKDHNGHVRPRHDLIGGTLSGRSARELAAEIGVLRRMRPNLQKAVGHVSLRIPEGDRVLSDQEWAMIGDQWASEMGMDAYATVCHGDHIHILFSRINSNGTVVSDAHDYRRGEAAVRKIEQDFDLVKVEPSSLLEPENALNHKKAPTKGDFMAIEKGEIPARLFMQQALDALLEKKPTVTQFIEDLETLGVIVEPNLAATGKLSGFAYHYGDYRFSSNSLGRGYRLSNMQKKGLSYEQDRDIERIRAAKDRTASFLADRCAGDDPANPADAAGAIAVAGSDGRPDSRELGADGGNGSSPGSRTRYAEGDHAASDTGRRGRHPERDADAFAGQSETVGENGQGISPESDAIESRIELLEAGSKGFTGGDSKDTATVLDSGRISGDTGSGRDRNDSGIVTVTNWNDRFKKASAAKLRAKGQKQDSPDRQADYPGLRDAAHMADLVAYLQSIGLPIKKSGVKDWVVDDRYRVTQEKDGHFVWCDWAGVDGGDSIDFCVKEMGLSFQQALADLSGSTITKKAEKRTVLSHQLPVAPPVCRNSDPVMHYLQDRSISQKTIRSAQGAGFLRFVDYKGIPSVAFCGRGDGQMRSMTLRLTQSIPSWDGKKPLTKLDVKHSDKSYPAIWHGDDRGSVWVVEGGIDALATIEWHKSQQKPIPCIIVSGGAGVRSFLDRTHVQKMLKEAETVYVAVEREKNTKIQAKTDAAHEQQIDTIWKLGCEKVFAWMPPAGTKDIADAWKAGALPDPHDPLVHMRKESGDESASISLPAPAIVSTFDWE</sequence>
<evidence type="ECO:0000259" key="2">
    <source>
        <dbReference type="Pfam" id="PF03432"/>
    </source>
</evidence>
<dbReference type="RefSeq" id="WP_024894420.1">
    <property type="nucleotide sequence ID" value="NZ_LWRZ01000404.1"/>
</dbReference>
<reference evidence="3 4" key="1">
    <citation type="journal article" date="2016" name="Int. J. Mol. Sci.">
        <title>Comparative genomics of the extreme acidophile Acidithiobacillus thiooxidans reveals intraspecific divergence and niche adaptation.</title>
        <authorList>
            <person name="Zhang X."/>
            <person name="Feng X."/>
            <person name="Tao J."/>
            <person name="Ma L."/>
            <person name="Xiao Y."/>
            <person name="Liang Y."/>
            <person name="Liu X."/>
            <person name="Yin H."/>
        </authorList>
    </citation>
    <scope>NUCLEOTIDE SEQUENCE [LARGE SCALE GENOMIC DNA]</scope>
    <source>
        <strain evidence="3 4">A02</strain>
    </source>
</reference>
<dbReference type="EMBL" id="LWSA01000342">
    <property type="protein sequence ID" value="OCX67655.1"/>
    <property type="molecule type" value="Genomic_DNA"/>
</dbReference>
<evidence type="ECO:0000256" key="1">
    <source>
        <dbReference type="SAM" id="MobiDB-lite"/>
    </source>
</evidence>